<sequence length="168" mass="18459">MHAQPSHSPYSWIIPVLVIAVVMALRFRNMGRARRLRLEYLWVVPAIYTALAALLFATMTPHGLGWVWSLLALIAGAAIGWQRGKTMRIEVDPETHALNQRSSPAAMAFILAIIALRYALREAASFGGADVVALGTDCLVAFALGLLSMTRLEMYLRGSRLLAEARRG</sequence>
<dbReference type="Proteomes" id="UP000321249">
    <property type="component" value="Unassembled WGS sequence"/>
</dbReference>
<feature type="transmembrane region" description="Helical" evidence="1">
    <location>
        <begin position="102"/>
        <end position="120"/>
    </location>
</feature>
<feature type="transmembrane region" description="Helical" evidence="1">
    <location>
        <begin position="40"/>
        <end position="57"/>
    </location>
</feature>
<dbReference type="RefSeq" id="WP_147041707.1">
    <property type="nucleotide sequence ID" value="NZ_BAABIR010000001.1"/>
</dbReference>
<dbReference type="AlphaFoldDB" id="A0A5C6TPY4"/>
<evidence type="ECO:0000256" key="1">
    <source>
        <dbReference type="SAM" id="Phobius"/>
    </source>
</evidence>
<keyword evidence="1" id="KW-1133">Transmembrane helix</keyword>
<dbReference type="InterPro" id="IPR058247">
    <property type="entry name" value="DUF1453"/>
</dbReference>
<evidence type="ECO:0000313" key="3">
    <source>
        <dbReference type="Proteomes" id="UP000321249"/>
    </source>
</evidence>
<dbReference type="EMBL" id="VOQQ01000001">
    <property type="protein sequence ID" value="TXC62319.1"/>
    <property type="molecule type" value="Genomic_DNA"/>
</dbReference>
<dbReference type="Pfam" id="PF07301">
    <property type="entry name" value="DUF1453"/>
    <property type="match status" value="1"/>
</dbReference>
<protein>
    <submittedName>
        <fullName evidence="2">DUF1453 family protein</fullName>
    </submittedName>
</protein>
<keyword evidence="3" id="KW-1185">Reference proteome</keyword>
<evidence type="ECO:0000313" key="2">
    <source>
        <dbReference type="EMBL" id="TXC62319.1"/>
    </source>
</evidence>
<feature type="transmembrane region" description="Helical" evidence="1">
    <location>
        <begin position="126"/>
        <end position="147"/>
    </location>
</feature>
<keyword evidence="1" id="KW-0812">Transmembrane</keyword>
<feature type="transmembrane region" description="Helical" evidence="1">
    <location>
        <begin position="63"/>
        <end position="81"/>
    </location>
</feature>
<comment type="caution">
    <text evidence="2">The sequence shown here is derived from an EMBL/GenBank/DDBJ whole genome shotgun (WGS) entry which is preliminary data.</text>
</comment>
<name>A0A5C6TPY4_9SPHN</name>
<keyword evidence="1" id="KW-0472">Membrane</keyword>
<gene>
    <name evidence="2" type="ORF">FRZ32_00795</name>
</gene>
<reference evidence="2 3" key="1">
    <citation type="journal article" date="2015" name="J. Microbiol.">
        <title>Sphingosinicella ginsenosidimutans sp. nov., with ginsenoside converting activity.</title>
        <authorList>
            <person name="Kim J.K."/>
            <person name="Kang M.S."/>
            <person name="Park S.C."/>
            <person name="Kim K.M."/>
            <person name="Choi K."/>
            <person name="Yoon M.H."/>
            <person name="Im W.T."/>
        </authorList>
    </citation>
    <scope>NUCLEOTIDE SEQUENCE [LARGE SCALE GENOMIC DNA]</scope>
    <source>
        <strain evidence="2 3">BS-11</strain>
    </source>
</reference>
<organism evidence="2 3">
    <name type="scientific">Allosphingosinicella ginsenosidimutans</name>
    <dbReference type="NCBI Taxonomy" id="1176539"/>
    <lineage>
        <taxon>Bacteria</taxon>
        <taxon>Pseudomonadati</taxon>
        <taxon>Pseudomonadota</taxon>
        <taxon>Alphaproteobacteria</taxon>
        <taxon>Sphingomonadales</taxon>
        <taxon>Sphingomonadaceae</taxon>
        <taxon>Allosphingosinicella</taxon>
    </lineage>
</organism>
<feature type="transmembrane region" description="Helical" evidence="1">
    <location>
        <begin position="12"/>
        <end position="28"/>
    </location>
</feature>
<proteinExistence type="predicted"/>
<accession>A0A5C6TPY4</accession>
<dbReference type="OrthoDB" id="7204434at2"/>